<comment type="caution">
    <text evidence="1">The sequence shown here is derived from an EMBL/GenBank/DDBJ whole genome shotgun (WGS) entry which is preliminary data.</text>
</comment>
<proteinExistence type="predicted"/>
<dbReference type="Proteomes" id="UP001157974">
    <property type="component" value="Unassembled WGS sequence"/>
</dbReference>
<dbReference type="EMBL" id="JAMWBK010000003">
    <property type="protein sequence ID" value="KAJ8906297.1"/>
    <property type="molecule type" value="Genomic_DNA"/>
</dbReference>
<protein>
    <submittedName>
        <fullName evidence="1">Uncharacterized protein</fullName>
    </submittedName>
</protein>
<reference evidence="1 2" key="1">
    <citation type="journal article" date="2023" name="Nat. Commun.">
        <title>Origin of minicircular mitochondrial genomes in red algae.</title>
        <authorList>
            <person name="Lee Y."/>
            <person name="Cho C.H."/>
            <person name="Lee Y.M."/>
            <person name="Park S.I."/>
            <person name="Yang J.H."/>
            <person name="West J.A."/>
            <person name="Bhattacharya D."/>
            <person name="Yoon H.S."/>
        </authorList>
    </citation>
    <scope>NUCLEOTIDE SEQUENCE [LARGE SCALE GENOMIC DNA]</scope>
    <source>
        <strain evidence="1 2">CCMP1338</strain>
        <tissue evidence="1">Whole cell</tissue>
    </source>
</reference>
<evidence type="ECO:0000313" key="1">
    <source>
        <dbReference type="EMBL" id="KAJ8906297.1"/>
    </source>
</evidence>
<keyword evidence="2" id="KW-1185">Reference proteome</keyword>
<name>A0AAV8UZ47_9RHOD</name>
<dbReference type="AlphaFoldDB" id="A0AAV8UZ47"/>
<evidence type="ECO:0000313" key="2">
    <source>
        <dbReference type="Proteomes" id="UP001157974"/>
    </source>
</evidence>
<gene>
    <name evidence="1" type="ORF">NDN08_002790</name>
</gene>
<accession>A0AAV8UZ47</accession>
<sequence>MKRCPYGSHYNGDKIPPCKKIYGSRVPTSILHFAAHSAPEVSAQSVPDAILGDHDTVIEDMIHGLYAPVQDHSHHKEMKPNIRSMALGGKDDADFNINTFEYSETTNPYSPEYVAVHQTMTSAATEVKPCAHLYEESFLGDQMVTSA</sequence>
<organism evidence="1 2">
    <name type="scientific">Rhodosorus marinus</name>
    <dbReference type="NCBI Taxonomy" id="101924"/>
    <lineage>
        <taxon>Eukaryota</taxon>
        <taxon>Rhodophyta</taxon>
        <taxon>Stylonematophyceae</taxon>
        <taxon>Stylonematales</taxon>
        <taxon>Stylonemataceae</taxon>
        <taxon>Rhodosorus</taxon>
    </lineage>
</organism>